<feature type="binding site" evidence="3">
    <location>
        <position position="122"/>
    </location>
    <ligand>
        <name>a divalent metal cation</name>
        <dbReference type="ChEBI" id="CHEBI:60240"/>
    </ligand>
</feature>
<dbReference type="InterPro" id="IPR007837">
    <property type="entry name" value="DinB"/>
</dbReference>
<feature type="binding site" evidence="3">
    <location>
        <position position="118"/>
    </location>
    <ligand>
        <name>a divalent metal cation</name>
        <dbReference type="ChEBI" id="CHEBI:60240"/>
    </ligand>
</feature>
<dbReference type="KEGG" id="msil:METEAL_37980"/>
<accession>A0AA48GR66</accession>
<keyword evidence="2 3" id="KW-0479">Metal-binding</keyword>
<evidence type="ECO:0000313" key="5">
    <source>
        <dbReference type="Proteomes" id="UP001238179"/>
    </source>
</evidence>
<reference evidence="5" key="1">
    <citation type="journal article" date="2023" name="Int. J. Syst. Evol. Microbiol.">
        <title>Mesoterricola silvestris gen. nov., sp. nov., Mesoterricola sediminis sp. nov., Geothrix oryzae sp. nov., Geothrix edaphica sp. nov., Geothrix rubra sp. nov., and Geothrix limicola sp. nov., six novel members of Acidobacteriota isolated from soils.</title>
        <authorList>
            <person name="Itoh H."/>
            <person name="Sugisawa Y."/>
            <person name="Mise K."/>
            <person name="Xu Z."/>
            <person name="Kuniyasu M."/>
            <person name="Ushijima N."/>
            <person name="Kawano K."/>
            <person name="Kobayashi E."/>
            <person name="Shiratori Y."/>
            <person name="Masuda Y."/>
            <person name="Senoo K."/>
        </authorList>
    </citation>
    <scope>NUCLEOTIDE SEQUENCE [LARGE SCALE GENOMIC DNA]</scope>
    <source>
        <strain evidence="5">W79</strain>
    </source>
</reference>
<proteinExistence type="inferred from homology"/>
<feature type="binding site" evidence="3">
    <location>
        <position position="36"/>
    </location>
    <ligand>
        <name>a divalent metal cation</name>
        <dbReference type="ChEBI" id="CHEBI:60240"/>
    </ligand>
</feature>
<protein>
    <recommendedName>
        <fullName evidence="6">DinB family protein</fullName>
    </recommendedName>
</protein>
<dbReference type="GO" id="GO:0046872">
    <property type="term" value="F:metal ion binding"/>
    <property type="evidence" value="ECO:0007669"/>
    <property type="project" value="UniProtKB-KW"/>
</dbReference>
<keyword evidence="5" id="KW-1185">Reference proteome</keyword>
<name>A0AA48GR66_9BACT</name>
<dbReference type="AlphaFoldDB" id="A0AA48GR66"/>
<dbReference type="Pfam" id="PF03682">
    <property type="entry name" value="UPF0158"/>
    <property type="match status" value="1"/>
</dbReference>
<dbReference type="InterPro" id="IPR005361">
    <property type="entry name" value="UPF0158"/>
</dbReference>
<dbReference type="Proteomes" id="UP001238179">
    <property type="component" value="Chromosome"/>
</dbReference>
<evidence type="ECO:0008006" key="6">
    <source>
        <dbReference type="Google" id="ProtNLM"/>
    </source>
</evidence>
<dbReference type="RefSeq" id="WP_316413298.1">
    <property type="nucleotide sequence ID" value="NZ_AP027080.1"/>
</dbReference>
<dbReference type="Gene3D" id="1.20.120.450">
    <property type="entry name" value="dinb family like domain"/>
    <property type="match status" value="1"/>
</dbReference>
<comment type="similarity">
    <text evidence="1">Belongs to the DinB family.</text>
</comment>
<organism evidence="4 5">
    <name type="scientific">Mesoterricola silvestris</name>
    <dbReference type="NCBI Taxonomy" id="2927979"/>
    <lineage>
        <taxon>Bacteria</taxon>
        <taxon>Pseudomonadati</taxon>
        <taxon>Acidobacteriota</taxon>
        <taxon>Holophagae</taxon>
        <taxon>Holophagales</taxon>
        <taxon>Holophagaceae</taxon>
        <taxon>Mesoterricola</taxon>
    </lineage>
</organism>
<dbReference type="InterPro" id="IPR034660">
    <property type="entry name" value="DinB/YfiT-like"/>
</dbReference>
<evidence type="ECO:0000313" key="4">
    <source>
        <dbReference type="EMBL" id="BDU74624.1"/>
    </source>
</evidence>
<evidence type="ECO:0000256" key="3">
    <source>
        <dbReference type="PIRSR" id="PIRSR607837-1"/>
    </source>
</evidence>
<evidence type="ECO:0000256" key="2">
    <source>
        <dbReference type="ARBA" id="ARBA00022723"/>
    </source>
</evidence>
<dbReference type="PANTHER" id="PTHR37302:SF3">
    <property type="entry name" value="DAMAGE-INDUCIBLE PROTEIN DINB"/>
    <property type="match status" value="1"/>
</dbReference>
<dbReference type="SUPFAM" id="SSF109854">
    <property type="entry name" value="DinB/YfiT-like putative metalloenzymes"/>
    <property type="match status" value="1"/>
</dbReference>
<dbReference type="Pfam" id="PF05163">
    <property type="entry name" value="DinB"/>
    <property type="match status" value="1"/>
</dbReference>
<dbReference type="EMBL" id="AP027080">
    <property type="protein sequence ID" value="BDU74624.1"/>
    <property type="molecule type" value="Genomic_DNA"/>
</dbReference>
<gene>
    <name evidence="4" type="ORF">METEAL_37980</name>
</gene>
<evidence type="ECO:0000256" key="1">
    <source>
        <dbReference type="ARBA" id="ARBA00008635"/>
    </source>
</evidence>
<dbReference type="PANTHER" id="PTHR37302">
    <property type="entry name" value="SLR1116 PROTEIN"/>
    <property type="match status" value="1"/>
</dbReference>
<sequence length="284" mass="32012">MHAHLERLFSHLEWADERLVEALEDAPADVMRLLGHVLGAEKTWLDRIRCGDEAKANPWMDLTLAEAGARARANAEGYREVLKAATASRLAAPVHYRNIKGEEYWTPLQDILLHVATHGVHHRGQIATLLRQAGREPVDVGFITFAREEEDPGQYAYLEVAAADLTEALEGNPYDVTWYLDLETGEVLVDPDGGTNSEDLLPIEPLPSRDRFRIMEEFVENLEDGEPARSLARALRLPKPFRCFRDTLRDFPALEAAWHSVHEAGMRQLAQGWLDENLPGARLL</sequence>